<reference evidence="1" key="1">
    <citation type="journal article" date="2020" name="bioRxiv">
        <title>Hybrid origin of Populus tomentosa Carr. identified through genome sequencing and phylogenomic analysis.</title>
        <authorList>
            <person name="An X."/>
            <person name="Gao K."/>
            <person name="Chen Z."/>
            <person name="Li J."/>
            <person name="Yang X."/>
            <person name="Yang X."/>
            <person name="Zhou J."/>
            <person name="Guo T."/>
            <person name="Zhao T."/>
            <person name="Huang S."/>
            <person name="Miao D."/>
            <person name="Khan W.U."/>
            <person name="Rao P."/>
            <person name="Ye M."/>
            <person name="Lei B."/>
            <person name="Liao W."/>
            <person name="Wang J."/>
            <person name="Ji L."/>
            <person name="Li Y."/>
            <person name="Guo B."/>
            <person name="Mustafa N.S."/>
            <person name="Li S."/>
            <person name="Yun Q."/>
            <person name="Keller S.R."/>
            <person name="Mao J."/>
            <person name="Zhang R."/>
            <person name="Strauss S.H."/>
        </authorList>
    </citation>
    <scope>NUCLEOTIDE SEQUENCE</scope>
    <source>
        <strain evidence="1">GM15</strain>
        <tissue evidence="1">Leaf</tissue>
    </source>
</reference>
<dbReference type="AlphaFoldDB" id="A0A8X7YYE3"/>
<evidence type="ECO:0000313" key="1">
    <source>
        <dbReference type="EMBL" id="KAG6761888.1"/>
    </source>
</evidence>
<dbReference type="Proteomes" id="UP000886885">
    <property type="component" value="Chromosome 9D"/>
</dbReference>
<proteinExistence type="predicted"/>
<accession>A0A8X7YYE3</accession>
<keyword evidence="2" id="KW-1185">Reference proteome</keyword>
<protein>
    <recommendedName>
        <fullName evidence="3">Pentatricopeptide repeat-containing protein</fullName>
    </recommendedName>
</protein>
<dbReference type="OrthoDB" id="1830562at2759"/>
<comment type="caution">
    <text evidence="1">The sequence shown here is derived from an EMBL/GenBank/DDBJ whole genome shotgun (WGS) entry which is preliminary data.</text>
</comment>
<sequence length="214" mass="25242">MRKRGFFLSRLAFEKLLHYFCASYMSIPAFRIFEEMVACHLVPCLYRWNWLLYILCEEKKLHAAYRVCDVMFERGFLPGFLSSVLLPIDSFSSFSQGHALRGRVFIKLLLLLSTRNVDESFSVSEYCFLLSVCKQYMFNVVYRIFRLCTSTKMEFYMQDSSKRVRSWGYYPLVWQLDRLKSGNNLGMPERVLSNGKGPDEYTEVLYLTVLCETI</sequence>
<dbReference type="EMBL" id="JAAWWB010000018">
    <property type="protein sequence ID" value="KAG6761888.1"/>
    <property type="molecule type" value="Genomic_DNA"/>
</dbReference>
<evidence type="ECO:0008006" key="3">
    <source>
        <dbReference type="Google" id="ProtNLM"/>
    </source>
</evidence>
<evidence type="ECO:0000313" key="2">
    <source>
        <dbReference type="Proteomes" id="UP000886885"/>
    </source>
</evidence>
<gene>
    <name evidence="1" type="ORF">POTOM_035127</name>
</gene>
<name>A0A8X7YYE3_POPTO</name>
<organism evidence="1 2">
    <name type="scientific">Populus tomentosa</name>
    <name type="common">Chinese white poplar</name>
    <dbReference type="NCBI Taxonomy" id="118781"/>
    <lineage>
        <taxon>Eukaryota</taxon>
        <taxon>Viridiplantae</taxon>
        <taxon>Streptophyta</taxon>
        <taxon>Embryophyta</taxon>
        <taxon>Tracheophyta</taxon>
        <taxon>Spermatophyta</taxon>
        <taxon>Magnoliopsida</taxon>
        <taxon>eudicotyledons</taxon>
        <taxon>Gunneridae</taxon>
        <taxon>Pentapetalae</taxon>
        <taxon>rosids</taxon>
        <taxon>fabids</taxon>
        <taxon>Malpighiales</taxon>
        <taxon>Salicaceae</taxon>
        <taxon>Saliceae</taxon>
        <taxon>Populus</taxon>
    </lineage>
</organism>